<keyword evidence="4" id="KW-0150">Chloroplast</keyword>
<dbReference type="EMBL" id="MN709806">
    <property type="protein sequence ID" value="QIS96273.1"/>
    <property type="molecule type" value="Genomic_DNA"/>
</dbReference>
<dbReference type="EC" id="2.7.7.6" evidence="13"/>
<evidence type="ECO:0000259" key="15">
    <source>
        <dbReference type="SMART" id="SM00663"/>
    </source>
</evidence>
<dbReference type="AlphaFoldDB" id="A0A6H0E393"/>
<dbReference type="InterPro" id="IPR034678">
    <property type="entry name" value="RNApol_RpoC1"/>
</dbReference>
<evidence type="ECO:0000256" key="1">
    <source>
        <dbReference type="ARBA" id="ARBA00004026"/>
    </source>
</evidence>
<dbReference type="InterPro" id="IPR007080">
    <property type="entry name" value="RNA_pol_Rpb1_1"/>
</dbReference>
<dbReference type="GO" id="GO:0006351">
    <property type="term" value="P:DNA-templated transcription"/>
    <property type="evidence" value="ECO:0007669"/>
    <property type="project" value="UniProtKB-UniRule"/>
</dbReference>
<evidence type="ECO:0000256" key="14">
    <source>
        <dbReference type="RuleBase" id="RU004279"/>
    </source>
</evidence>
<reference evidence="16" key="1">
    <citation type="journal article" date="2020" name="Syst. Biol.">
        <title>Exploration of Plastid Phylogenomic Conflict Yields New Insights into the Deep Relationships of Leguminosae.</title>
        <authorList>
            <person name="Zhang R."/>
            <person name="Wang Y.H."/>
            <person name="Jin J.J."/>
            <person name="Stull G.W."/>
            <person name="Bruneau A."/>
            <person name="Cardoso D."/>
            <person name="de Queiroz L.P."/>
            <person name="Moore M.J."/>
            <person name="Zhang S.D."/>
            <person name="Chen S.Y."/>
            <person name="Wang J."/>
            <person name="Li D.Z."/>
            <person name="Yi T.S."/>
        </authorList>
    </citation>
    <scope>NUCLEOTIDE SEQUENCE</scope>
    <source>
        <tissue evidence="16">Fresh</tissue>
    </source>
</reference>
<sequence length="684" mass="79240">MIDQYKHQQLRIGPVSPQQIRAWANKILPNGEIVGEVTKPYTFHYKTNKPEKDGLFCERIFGPIKSGICACGNYRVIGEKKKKEDQKFCEQCGVEFVDSRIRRYQMGYIKLACPVTHVWYLKRLPSYIANLLDKPLKELEGLVYCDVSFARPVVKKPTFLRLRGSFEYEIQSWKYSIPLFFTTQGFDTFRNREISTGAGAIREQLADLDLRIIIDCSLVEWKELGEEGSTGNEWEDRKVGRRKTFLVRRMELAKHFIRTNIEPEWMVLCLLPVLPPELRPIIQIDGGKLMSSDINELYRRVIYRNNTLIDLLTTSRSTPGELVMCQEKLVQEAVDTLLDNGIRGQPMRDGHNKVYKSFSDVIEGKEGRFRETLLGKRVDYSGRSVIVVGPSLSLHRCGLPREIAIELFQTFVIRGLIRKHFASNIGVAKSQIREKEPIVWEILQEVMQGHPILLNRAPTLHRLGIQAFQPILVEGRAICLHPLVCKGFNADFDGDQMAVHVPLSLEAQAEARLLMFSHMNLLSPAIGDPVSVPTQDMLIGLYVLTSGNRRGICANRYNPRNRRNYQNERTYDNNYKYTKEKEPFFFNSYDAIGAYRQKRINFDSPLWLRWRLDQRVISSREAPIEVHYESLGTYHEIYGHYLVVRSIKKEIRCIYIRTTVGHIYFYREIEESIQGFSRAYSYGI</sequence>
<dbReference type="PANTHER" id="PTHR19376:SF54">
    <property type="entry name" value="DNA-DIRECTED RNA POLYMERASE SUBUNIT BETA"/>
    <property type="match status" value="1"/>
</dbReference>
<dbReference type="GO" id="GO:0003677">
    <property type="term" value="F:DNA binding"/>
    <property type="evidence" value="ECO:0007669"/>
    <property type="project" value="UniProtKB-UniRule"/>
</dbReference>
<dbReference type="GO" id="GO:0003899">
    <property type="term" value="F:DNA-directed RNA polymerase activity"/>
    <property type="evidence" value="ECO:0007669"/>
    <property type="project" value="UniProtKB-UniRule"/>
</dbReference>
<evidence type="ECO:0000256" key="13">
    <source>
        <dbReference type="HAMAP-Rule" id="MF_01323"/>
    </source>
</evidence>
<comment type="catalytic activity">
    <reaction evidence="12 13 14">
        <text>RNA(n) + a ribonucleoside 5'-triphosphate = RNA(n+1) + diphosphate</text>
        <dbReference type="Rhea" id="RHEA:21248"/>
        <dbReference type="Rhea" id="RHEA-COMP:14527"/>
        <dbReference type="Rhea" id="RHEA-COMP:17342"/>
        <dbReference type="ChEBI" id="CHEBI:33019"/>
        <dbReference type="ChEBI" id="CHEBI:61557"/>
        <dbReference type="ChEBI" id="CHEBI:140395"/>
        <dbReference type="EC" id="2.7.7.6"/>
    </reaction>
</comment>
<evidence type="ECO:0000256" key="9">
    <source>
        <dbReference type="ARBA" id="ARBA00022833"/>
    </source>
</evidence>
<evidence type="ECO:0000256" key="6">
    <source>
        <dbReference type="ARBA" id="ARBA00022679"/>
    </source>
</evidence>
<dbReference type="GO" id="GO:0008270">
    <property type="term" value="F:zinc ion binding"/>
    <property type="evidence" value="ECO:0007669"/>
    <property type="project" value="UniProtKB-UniRule"/>
</dbReference>
<evidence type="ECO:0000256" key="4">
    <source>
        <dbReference type="ARBA" id="ARBA00022528"/>
    </source>
</evidence>
<evidence type="ECO:0000256" key="10">
    <source>
        <dbReference type="ARBA" id="ARBA00022842"/>
    </source>
</evidence>
<dbReference type="InterPro" id="IPR042102">
    <property type="entry name" value="RNA_pol_Rpb1_3_sf"/>
</dbReference>
<keyword evidence="7 13" id="KW-0548">Nucleotidyltransferase</keyword>
<comment type="similarity">
    <text evidence="2 13">Belongs to the RNA polymerase beta' chain family. RpoC1 subfamily.</text>
</comment>
<dbReference type="FunFam" id="4.10.860.120:FF:000007">
    <property type="entry name" value="DNA-directed RNA polymerase subunit gamma"/>
    <property type="match status" value="1"/>
</dbReference>
<comment type="cofactor">
    <cofactor evidence="13">
        <name>Zn(2+)</name>
        <dbReference type="ChEBI" id="CHEBI:29105"/>
    </cofactor>
    <text evidence="13">Binds 1 Zn(2+) ion per subunit.</text>
</comment>
<comment type="cofactor">
    <cofactor evidence="13">
        <name>Mg(2+)</name>
        <dbReference type="ChEBI" id="CHEBI:18420"/>
    </cofactor>
    <text evidence="13">Binds 1 Mg(2+) ion per subunit.</text>
</comment>
<keyword evidence="11 13" id="KW-0804">Transcription</keyword>
<evidence type="ECO:0000256" key="3">
    <source>
        <dbReference type="ARBA" id="ARBA00022478"/>
    </source>
</evidence>
<evidence type="ECO:0000256" key="7">
    <source>
        <dbReference type="ARBA" id="ARBA00022695"/>
    </source>
</evidence>
<feature type="binding site" evidence="13">
    <location>
        <position position="71"/>
    </location>
    <ligand>
        <name>Zn(2+)</name>
        <dbReference type="ChEBI" id="CHEBI:29105"/>
    </ligand>
</feature>
<evidence type="ECO:0000256" key="2">
    <source>
        <dbReference type="ARBA" id="ARBA00007207"/>
    </source>
</evidence>
<feature type="binding site" evidence="13">
    <location>
        <position position="92"/>
    </location>
    <ligand>
        <name>Zn(2+)</name>
        <dbReference type="ChEBI" id="CHEBI:29105"/>
    </ligand>
</feature>
<keyword evidence="8 13" id="KW-0479">Metal-binding</keyword>
<keyword evidence="10 13" id="KW-0460">Magnesium</keyword>
<gene>
    <name evidence="13 16" type="primary">rpoC1</name>
</gene>
<dbReference type="Gene3D" id="1.10.40.90">
    <property type="match status" value="1"/>
</dbReference>
<feature type="binding site" evidence="13">
    <location>
        <position position="495"/>
    </location>
    <ligand>
        <name>Mg(2+)</name>
        <dbReference type="ChEBI" id="CHEBI:18420"/>
    </ligand>
</feature>
<dbReference type="Gene3D" id="1.10.274.100">
    <property type="entry name" value="RNA polymerase Rpb1, domain 3"/>
    <property type="match status" value="1"/>
</dbReference>
<dbReference type="InterPro" id="IPR006592">
    <property type="entry name" value="RNA_pol_N"/>
</dbReference>
<evidence type="ECO:0000256" key="11">
    <source>
        <dbReference type="ARBA" id="ARBA00023163"/>
    </source>
</evidence>
<dbReference type="SMART" id="SM00663">
    <property type="entry name" value="RPOLA_N"/>
    <property type="match status" value="1"/>
</dbReference>
<evidence type="ECO:0000256" key="8">
    <source>
        <dbReference type="ARBA" id="ARBA00022723"/>
    </source>
</evidence>
<proteinExistence type="inferred from homology"/>
<keyword evidence="6 13" id="KW-0808">Transferase</keyword>
<dbReference type="Gene3D" id="4.10.860.120">
    <property type="entry name" value="RNA polymerase II, clamp domain"/>
    <property type="match status" value="1"/>
</dbReference>
<dbReference type="GeneID" id="54593657"/>
<dbReference type="Gene3D" id="2.40.40.20">
    <property type="match status" value="1"/>
</dbReference>
<accession>A0A6H0E393</accession>
<dbReference type="RefSeq" id="YP_009765913.1">
    <property type="nucleotide sequence ID" value="NC_047326.1"/>
</dbReference>
<evidence type="ECO:0000313" key="16">
    <source>
        <dbReference type="EMBL" id="QIS96273.1"/>
    </source>
</evidence>
<dbReference type="InterPro" id="IPR000722">
    <property type="entry name" value="RNA_pol_asu"/>
</dbReference>
<evidence type="ECO:0000256" key="12">
    <source>
        <dbReference type="ARBA" id="ARBA00048552"/>
    </source>
</evidence>
<dbReference type="Pfam" id="PF00623">
    <property type="entry name" value="RNA_pol_Rpb1_2"/>
    <property type="match status" value="2"/>
</dbReference>
<keyword evidence="3 13" id="KW-0240">DNA-directed RNA polymerase</keyword>
<dbReference type="HAMAP" id="MF_01323">
    <property type="entry name" value="RNApol_bact_RpoC1"/>
    <property type="match status" value="1"/>
</dbReference>
<name>A0A6H0E393_9FABA</name>
<dbReference type="PANTHER" id="PTHR19376">
    <property type="entry name" value="DNA-DIRECTED RNA POLYMERASE"/>
    <property type="match status" value="1"/>
</dbReference>
<organism evidence="16">
    <name type="scientific">Dialium schlechteri</name>
    <dbReference type="NCBI Taxonomy" id="1237535"/>
    <lineage>
        <taxon>Eukaryota</taxon>
        <taxon>Viridiplantae</taxon>
        <taxon>Streptophyta</taxon>
        <taxon>Embryophyta</taxon>
        <taxon>Tracheophyta</taxon>
        <taxon>Spermatophyta</taxon>
        <taxon>Magnoliopsida</taxon>
        <taxon>eudicotyledons</taxon>
        <taxon>Gunneridae</taxon>
        <taxon>Pentapetalae</taxon>
        <taxon>rosids</taxon>
        <taxon>fabids</taxon>
        <taxon>Fabales</taxon>
        <taxon>Fabaceae</taxon>
        <taxon>Dialioideae</taxon>
        <taxon>Dialium</taxon>
    </lineage>
</organism>
<dbReference type="GO" id="GO:0000287">
    <property type="term" value="F:magnesium ion binding"/>
    <property type="evidence" value="ECO:0007669"/>
    <property type="project" value="UniProtKB-UniRule"/>
</dbReference>
<protein>
    <recommendedName>
        <fullName evidence="13">DNA-directed RNA polymerase subunit gamma</fullName>
        <shortName evidence="13">RNAP subunit gamma</shortName>
        <ecNumber evidence="13">2.7.7.6</ecNumber>
    </recommendedName>
    <alternativeName>
        <fullName evidence="13">RNA polymerase subunit gamma</fullName>
    </alternativeName>
    <alternativeName>
        <fullName evidence="13">Transcriptase subunit gamma</fullName>
    </alternativeName>
</protein>
<comment type="function">
    <text evidence="1 13 14">DNA-dependent RNA polymerase catalyzes the transcription of DNA into RNA using the four ribonucleoside triphosphates as substrates.</text>
</comment>
<feature type="domain" description="RNA polymerase N-terminal" evidence="15">
    <location>
        <begin position="264"/>
        <end position="545"/>
    </location>
</feature>
<geneLocation type="plastid" evidence="16"/>
<dbReference type="InterPro" id="IPR044893">
    <property type="entry name" value="RNA_pol_Rpb1_clamp_domain"/>
</dbReference>
<feature type="binding site" evidence="13">
    <location>
        <position position="491"/>
    </location>
    <ligand>
        <name>Mg(2+)</name>
        <dbReference type="ChEBI" id="CHEBI:18420"/>
    </ligand>
</feature>
<dbReference type="SUPFAM" id="SSF64484">
    <property type="entry name" value="beta and beta-prime subunits of DNA dependent RNA-polymerase"/>
    <property type="match status" value="1"/>
</dbReference>
<feature type="binding site" evidence="13">
    <location>
        <position position="493"/>
    </location>
    <ligand>
        <name>Mg(2+)</name>
        <dbReference type="ChEBI" id="CHEBI:18420"/>
    </ligand>
</feature>
<dbReference type="Pfam" id="PF04997">
    <property type="entry name" value="RNA_pol_Rpb1_1"/>
    <property type="match status" value="1"/>
</dbReference>
<keyword evidence="9 13" id="KW-0862">Zinc</keyword>
<keyword evidence="5 16" id="KW-0934">Plastid</keyword>
<feature type="binding site" evidence="13">
    <location>
        <position position="89"/>
    </location>
    <ligand>
        <name>Zn(2+)</name>
        <dbReference type="ChEBI" id="CHEBI:29105"/>
    </ligand>
</feature>
<dbReference type="InterPro" id="IPR045867">
    <property type="entry name" value="DNA-dir_RpoC_beta_prime"/>
</dbReference>
<feature type="binding site" evidence="13">
    <location>
        <position position="69"/>
    </location>
    <ligand>
        <name>Zn(2+)</name>
        <dbReference type="ChEBI" id="CHEBI:29105"/>
    </ligand>
</feature>
<evidence type="ECO:0000256" key="5">
    <source>
        <dbReference type="ARBA" id="ARBA00022640"/>
    </source>
</evidence>
<dbReference type="GO" id="GO:0000428">
    <property type="term" value="C:DNA-directed RNA polymerase complex"/>
    <property type="evidence" value="ECO:0007669"/>
    <property type="project" value="UniProtKB-KW"/>
</dbReference>